<evidence type="ECO:0000313" key="1">
    <source>
        <dbReference type="EMBL" id="KAA0037845.1"/>
    </source>
</evidence>
<dbReference type="OrthoDB" id="1592751at2759"/>
<reference evidence="3 4" key="1">
    <citation type="submission" date="2019-08" db="EMBL/GenBank/DDBJ databases">
        <title>Draft genome sequences of two oriental melons (Cucumis melo L. var makuwa).</title>
        <authorList>
            <person name="Kwon S.-Y."/>
        </authorList>
    </citation>
    <scope>NUCLEOTIDE SEQUENCE [LARGE SCALE GENOMIC DNA]</scope>
    <source>
        <strain evidence="4">cv. Chang Bougi</strain>
        <strain evidence="3">cv. SW 3</strain>
        <tissue evidence="1">Leaf</tissue>
    </source>
</reference>
<evidence type="ECO:0000313" key="3">
    <source>
        <dbReference type="Proteomes" id="UP000321393"/>
    </source>
</evidence>
<comment type="caution">
    <text evidence="1">The sequence shown here is derived from an EMBL/GenBank/DDBJ whole genome shotgun (WGS) entry which is preliminary data.</text>
</comment>
<accession>A0A5A7T8P6</accession>
<evidence type="ECO:0000313" key="2">
    <source>
        <dbReference type="EMBL" id="TYK27224.1"/>
    </source>
</evidence>
<dbReference type="EMBL" id="SSTE01018804">
    <property type="protein sequence ID" value="KAA0037845.1"/>
    <property type="molecule type" value="Genomic_DNA"/>
</dbReference>
<dbReference type="AlphaFoldDB" id="A0A5A7T8P6"/>
<sequence length="165" mass="18622">MLPNPTQLPHATWFLPHPARARALHLAQVSSTHSVHPSDLSQLGPFPFARARDPTCSPTSNPRLRSLGGSGEMVDIQPDRYLGLTATEVIIPDDGMEDLLTYKQAMNYMDHNQWVKAMDLEVESMYSNFVWTLADQPNDVKPIGYNGSTRENETMLIKYKLLRLD</sequence>
<dbReference type="Proteomes" id="UP000321947">
    <property type="component" value="Unassembled WGS sequence"/>
</dbReference>
<dbReference type="Proteomes" id="UP000321393">
    <property type="component" value="Unassembled WGS sequence"/>
</dbReference>
<protein>
    <submittedName>
        <fullName evidence="1">Gag/pol protein</fullName>
    </submittedName>
</protein>
<dbReference type="EMBL" id="SSTD01002896">
    <property type="protein sequence ID" value="TYK27224.1"/>
    <property type="molecule type" value="Genomic_DNA"/>
</dbReference>
<organism evidence="1 3">
    <name type="scientific">Cucumis melo var. makuwa</name>
    <name type="common">Oriental melon</name>
    <dbReference type="NCBI Taxonomy" id="1194695"/>
    <lineage>
        <taxon>Eukaryota</taxon>
        <taxon>Viridiplantae</taxon>
        <taxon>Streptophyta</taxon>
        <taxon>Embryophyta</taxon>
        <taxon>Tracheophyta</taxon>
        <taxon>Spermatophyta</taxon>
        <taxon>Magnoliopsida</taxon>
        <taxon>eudicotyledons</taxon>
        <taxon>Gunneridae</taxon>
        <taxon>Pentapetalae</taxon>
        <taxon>rosids</taxon>
        <taxon>fabids</taxon>
        <taxon>Cucurbitales</taxon>
        <taxon>Cucurbitaceae</taxon>
        <taxon>Benincaseae</taxon>
        <taxon>Cucumis</taxon>
    </lineage>
</organism>
<proteinExistence type="predicted"/>
<name>A0A5A7T8P6_CUCMM</name>
<evidence type="ECO:0000313" key="4">
    <source>
        <dbReference type="Proteomes" id="UP000321947"/>
    </source>
</evidence>
<gene>
    <name evidence="2" type="ORF">E5676_scaffold236G001000</name>
    <name evidence="1" type="ORF">E6C27_scaffold113G00320</name>
</gene>